<accession>A0A8T4L967</accession>
<sequence length="139" mass="15598">MPVFGKGRLGRQPRKYLNQSIERIPITFGKRKYRPGANKVWPKKLNSRSLDRIEQKMGLDITGFLTKKAKEQDEPLAVLDWGCGAGTAIEQLGKKLGERVHAFGCSKDSFPFGAEKNIARFSLSPQKIPFGPRETTHSI</sequence>
<reference evidence="1" key="2">
    <citation type="submission" date="2021-05" db="EMBL/GenBank/DDBJ databases">
        <title>Protein family content uncovers lineage relationships and bacterial pathway maintenance mechanisms in DPANN archaea.</title>
        <authorList>
            <person name="Castelle C.J."/>
            <person name="Meheust R."/>
            <person name="Jaffe A.L."/>
            <person name="Seitz K."/>
            <person name="Gong X."/>
            <person name="Baker B.J."/>
            <person name="Banfield J.F."/>
        </authorList>
    </citation>
    <scope>NUCLEOTIDE SEQUENCE</scope>
    <source>
        <strain evidence="1">RIFCSPLOWO2_01_FULL_AR10_48_17</strain>
    </source>
</reference>
<dbReference type="AlphaFoldDB" id="A0A8T4L967"/>
<protein>
    <recommendedName>
        <fullName evidence="3">Methyltransferase domain-containing protein</fullName>
    </recommendedName>
</protein>
<organism evidence="1 2">
    <name type="scientific">Candidatus Iainarchaeum sp</name>
    <dbReference type="NCBI Taxonomy" id="3101447"/>
    <lineage>
        <taxon>Archaea</taxon>
        <taxon>Candidatus Iainarchaeota</taxon>
        <taxon>Candidatus Iainarchaeia</taxon>
        <taxon>Candidatus Iainarchaeales</taxon>
        <taxon>Candidatus Iainarchaeaceae</taxon>
        <taxon>Candidatus Iainarchaeum</taxon>
    </lineage>
</organism>
<gene>
    <name evidence="1" type="ORF">J4215_01835</name>
</gene>
<evidence type="ECO:0000313" key="2">
    <source>
        <dbReference type="Proteomes" id="UP000675968"/>
    </source>
</evidence>
<evidence type="ECO:0000313" key="1">
    <source>
        <dbReference type="EMBL" id="MBS3061300.1"/>
    </source>
</evidence>
<dbReference type="Proteomes" id="UP000675968">
    <property type="component" value="Unassembled WGS sequence"/>
</dbReference>
<comment type="caution">
    <text evidence="1">The sequence shown here is derived from an EMBL/GenBank/DDBJ whole genome shotgun (WGS) entry which is preliminary data.</text>
</comment>
<dbReference type="EMBL" id="JAGVWC010000008">
    <property type="protein sequence ID" value="MBS3061300.1"/>
    <property type="molecule type" value="Genomic_DNA"/>
</dbReference>
<reference evidence="1" key="1">
    <citation type="submission" date="2021-03" db="EMBL/GenBank/DDBJ databases">
        <authorList>
            <person name="Jaffe A."/>
        </authorList>
    </citation>
    <scope>NUCLEOTIDE SEQUENCE</scope>
    <source>
        <strain evidence="1">RIFCSPLOWO2_01_FULL_AR10_48_17</strain>
    </source>
</reference>
<name>A0A8T4L967_9ARCH</name>
<proteinExistence type="predicted"/>
<evidence type="ECO:0008006" key="3">
    <source>
        <dbReference type="Google" id="ProtNLM"/>
    </source>
</evidence>